<keyword evidence="3" id="KW-1185">Reference proteome</keyword>
<sequence length="119" mass="13772">MGDRSHPESDAIYGFLEEIAVRLRREGYAARTTDVLADIEEEEKETALSYHSERLAIAYALLKTTPGTTIRIVKNLRVCEDCHLATKLMSKVYDREIVVRDRSRFHHFKGGFCSCKDYW</sequence>
<protein>
    <recommendedName>
        <fullName evidence="1">DYW domain-containing protein</fullName>
    </recommendedName>
</protein>
<evidence type="ECO:0000313" key="3">
    <source>
        <dbReference type="Proteomes" id="UP001189122"/>
    </source>
</evidence>
<gene>
    <name evidence="2" type="ORF">SI7747_16018523</name>
</gene>
<accession>A0A7I8JRR4</accession>
<dbReference type="GO" id="GO:0008270">
    <property type="term" value="F:zinc ion binding"/>
    <property type="evidence" value="ECO:0007669"/>
    <property type="project" value="InterPro"/>
</dbReference>
<organism evidence="2">
    <name type="scientific">Spirodela intermedia</name>
    <name type="common">Intermediate duckweed</name>
    <dbReference type="NCBI Taxonomy" id="51605"/>
    <lineage>
        <taxon>Eukaryota</taxon>
        <taxon>Viridiplantae</taxon>
        <taxon>Streptophyta</taxon>
        <taxon>Embryophyta</taxon>
        <taxon>Tracheophyta</taxon>
        <taxon>Spermatophyta</taxon>
        <taxon>Magnoliopsida</taxon>
        <taxon>Liliopsida</taxon>
        <taxon>Araceae</taxon>
        <taxon>Lemnoideae</taxon>
        <taxon>Spirodela</taxon>
    </lineage>
</organism>
<dbReference type="EMBL" id="LR743603">
    <property type="protein sequence ID" value="CAA2632972.1"/>
    <property type="molecule type" value="Genomic_DNA"/>
</dbReference>
<dbReference type="AlphaFoldDB" id="A0A7I8JRR4"/>
<dbReference type="Pfam" id="PF14432">
    <property type="entry name" value="DYW_deaminase"/>
    <property type="match status" value="1"/>
</dbReference>
<proteinExistence type="predicted"/>
<dbReference type="EMBL" id="CACRZD030000016">
    <property type="protein sequence ID" value="CAA6672112.1"/>
    <property type="molecule type" value="Genomic_DNA"/>
</dbReference>
<feature type="domain" description="DYW" evidence="1">
    <location>
        <begin position="27"/>
        <end position="119"/>
    </location>
</feature>
<dbReference type="Proteomes" id="UP001189122">
    <property type="component" value="Unassembled WGS sequence"/>
</dbReference>
<evidence type="ECO:0000259" key="1">
    <source>
        <dbReference type="Pfam" id="PF14432"/>
    </source>
</evidence>
<reference evidence="2 3" key="1">
    <citation type="submission" date="2019-12" db="EMBL/GenBank/DDBJ databases">
        <authorList>
            <person name="Scholz U."/>
            <person name="Mascher M."/>
            <person name="Fiebig A."/>
        </authorList>
    </citation>
    <scope>NUCLEOTIDE SEQUENCE</scope>
</reference>
<dbReference type="InterPro" id="IPR032867">
    <property type="entry name" value="DYW_dom"/>
</dbReference>
<name>A0A7I8JRR4_SPIIN</name>
<evidence type="ECO:0000313" key="2">
    <source>
        <dbReference type="EMBL" id="CAA2632972.1"/>
    </source>
</evidence>